<dbReference type="GO" id="GO:0003677">
    <property type="term" value="F:DNA binding"/>
    <property type="evidence" value="ECO:0007669"/>
    <property type="project" value="UniProtKB-KW"/>
</dbReference>
<evidence type="ECO:0000256" key="5">
    <source>
        <dbReference type="ARBA" id="ARBA00022839"/>
    </source>
</evidence>
<dbReference type="Gene3D" id="3.40.50.300">
    <property type="entry name" value="P-loop containing nucleotide triphosphate hydrolases"/>
    <property type="match status" value="1"/>
</dbReference>
<evidence type="ECO:0000256" key="4">
    <source>
        <dbReference type="ARBA" id="ARBA00022801"/>
    </source>
</evidence>
<evidence type="ECO:0000256" key="2">
    <source>
        <dbReference type="ARBA" id="ARBA00022741"/>
    </source>
</evidence>
<dbReference type="GO" id="GO:0006310">
    <property type="term" value="P:DNA recombination"/>
    <property type="evidence" value="ECO:0007669"/>
    <property type="project" value="TreeGrafter"/>
</dbReference>
<dbReference type="AlphaFoldDB" id="A0AAF0FNR1"/>
<evidence type="ECO:0000256" key="9">
    <source>
        <dbReference type="SAM" id="MobiDB-lite"/>
    </source>
</evidence>
<keyword evidence="3" id="KW-0227">DNA damage</keyword>
<feature type="region of interest" description="Disordered" evidence="9">
    <location>
        <begin position="203"/>
        <end position="225"/>
    </location>
</feature>
<dbReference type="InterPro" id="IPR027417">
    <property type="entry name" value="P-loop_NTPase"/>
</dbReference>
<keyword evidence="4" id="KW-0378">Hydrolase</keyword>
<keyword evidence="2" id="KW-0547">Nucleotide-binding</keyword>
<dbReference type="EMBL" id="CP091092">
    <property type="protein sequence ID" value="WFN36840.1"/>
    <property type="molecule type" value="Genomic_DNA"/>
</dbReference>
<dbReference type="InterPro" id="IPR011604">
    <property type="entry name" value="PDDEXK-like_dom_sf"/>
</dbReference>
<dbReference type="GO" id="GO:0005524">
    <property type="term" value="F:ATP binding"/>
    <property type="evidence" value="ECO:0007669"/>
    <property type="project" value="UniProtKB-KW"/>
</dbReference>
<keyword evidence="5" id="KW-0269">Exonuclease</keyword>
<reference evidence="11" key="1">
    <citation type="submission" date="2022-01" db="EMBL/GenBank/DDBJ databases">
        <title>Complete genome of Methanomicrobium antiquum DSM 21220.</title>
        <authorList>
            <person name="Chen S.-C."/>
            <person name="You Y.-T."/>
            <person name="Zhou Y.-Z."/>
            <person name="Lai M.-C."/>
        </authorList>
    </citation>
    <scope>NUCLEOTIDE SEQUENCE</scope>
    <source>
        <strain evidence="11">DSM 21220</strain>
    </source>
</reference>
<dbReference type="GO" id="GO:0004386">
    <property type="term" value="F:helicase activity"/>
    <property type="evidence" value="ECO:0007669"/>
    <property type="project" value="UniProtKB-KW"/>
</dbReference>
<feature type="compositionally biased region" description="Basic and acidic residues" evidence="9">
    <location>
        <begin position="1107"/>
        <end position="1118"/>
    </location>
</feature>
<keyword evidence="7" id="KW-0238">DNA-binding</keyword>
<evidence type="ECO:0000313" key="12">
    <source>
        <dbReference type="Proteomes" id="UP001218895"/>
    </source>
</evidence>
<sequence>MPEKILIKTPIGYGLSDSIDNFKDEYKQNPLDTILVLPTERLCIRVKENLLDNHLSIIESSVTTPDMLASAIAGKNKEFKLISEEEAKLLLLKVLKRKKEYIEALSPSGEYSSRFLNDIYTLIKVISEQEADIEKIFSLTDKKKNRALIKIIKEYQDILKSKKLISPENIYKSACDFISPTYGKSSGDSSELSSNQLSDSSYEFSSVNTHDDSSKLSSNQLSGSSSEFSSDFKTIIFSGIFEPLPAQKRFIQTVSSAALKSVYFMPYSSNKKVCTDDGRWFFADKTEEIENEKKSDLFPYENIFGEEEIKSKPVEVYSKRYKNLKAEIAGIAGLIVNLLNNNAKPSKIAVVFPDPAGATTVVNEVFFDFGLSYSSSAKFPFSRSPVVQSVLLLTETVSKNFSRESLTELLASPYMSKLLQGFSNPASAVETVSLNAGVEGGFHSWEKGIKKHIKREEDRLKSKDLPEYRKKEIEKNIIFSESVLKALVLLIEKLNRLSGEKIIAEHIKSLILFLKENAVPYIDDSCGDLIYKRDITEFLNLLNLLTSLSQTSGISGDEKISFNEFSRFFSSAVGNLRISEKRDDTKIQISGIQGLQEMEYDYVFLGGLVDGKVPDIPSLLPYTTEEEDRAIWPNKRREKVRWERFYFASALSSAKCALFLSCHSEAGGRQEIPSQFYETAVKALCAKPPEEEGQNVSFSFAVKETGRLLLKGKIYENFTLPPGVSPKNLCERINTEGFFRKGLYDSVYDGLLSSEDEIKEVLSLRFDEKHPYSPTSLETYAKCPFRFYLTHVLGLNPPQEKTFTLSAADRGELLHKTLFSFYKDWMKTHNNSPSENETLEALSLLKSHAKAEIESYEISGPAWDFMTKEILGDTGYGRGILEKFIEEETRLYKTGLVPKYFEAGFGFRGIETAFSDEAVRVESKNQKSIFLRGFVDRIDVKEGKDGKDDKSPDEFVIVDYKTGSHPKYNEIVAGKALQIPLYLKAVENAKNIKGIGGFYYKLSKREVYRKAELYEQSEEELFSNFPKAKTTDNTFSEIVKNSVDYACTYAENIRNGVFTPAKENDDCSKYCEFKSVCRFSEFRLLEQENISQKENVSQNEATDTTENQDKPCERKGGF</sequence>
<organism evidence="11 12">
    <name type="scientific">Methanomicrobium antiquum</name>
    <dbReference type="NCBI Taxonomy" id="487686"/>
    <lineage>
        <taxon>Archaea</taxon>
        <taxon>Methanobacteriati</taxon>
        <taxon>Methanobacteriota</taxon>
        <taxon>Stenosarchaea group</taxon>
        <taxon>Methanomicrobia</taxon>
        <taxon>Methanomicrobiales</taxon>
        <taxon>Methanomicrobiaceae</taxon>
        <taxon>Methanomicrobium</taxon>
    </lineage>
</organism>
<dbReference type="KEGG" id="manq:L1994_00130"/>
<dbReference type="PANTHER" id="PTHR30591">
    <property type="entry name" value="RECBCD ENZYME SUBUNIT RECC"/>
    <property type="match status" value="1"/>
</dbReference>
<dbReference type="SUPFAM" id="SSF52980">
    <property type="entry name" value="Restriction endonuclease-like"/>
    <property type="match status" value="1"/>
</dbReference>
<proteinExistence type="predicted"/>
<name>A0AAF0FNR1_9EURY</name>
<accession>A0AAF0FNR1</accession>
<evidence type="ECO:0000256" key="7">
    <source>
        <dbReference type="ARBA" id="ARBA00023125"/>
    </source>
</evidence>
<evidence type="ECO:0000256" key="8">
    <source>
        <dbReference type="ARBA" id="ARBA00023204"/>
    </source>
</evidence>
<dbReference type="GO" id="GO:0006281">
    <property type="term" value="P:DNA repair"/>
    <property type="evidence" value="ECO:0007669"/>
    <property type="project" value="UniProtKB-KW"/>
</dbReference>
<gene>
    <name evidence="11" type="ORF">L1994_00130</name>
</gene>
<keyword evidence="1" id="KW-0540">Nuclease</keyword>
<feature type="domain" description="PD-(D/E)XK endonuclease-like" evidence="10">
    <location>
        <begin position="772"/>
        <end position="1078"/>
    </location>
</feature>
<evidence type="ECO:0000256" key="3">
    <source>
        <dbReference type="ARBA" id="ARBA00022763"/>
    </source>
</evidence>
<dbReference type="Pfam" id="PF12705">
    <property type="entry name" value="PDDEXK_1"/>
    <property type="match status" value="1"/>
</dbReference>
<evidence type="ECO:0000256" key="1">
    <source>
        <dbReference type="ARBA" id="ARBA00022722"/>
    </source>
</evidence>
<dbReference type="Proteomes" id="UP001218895">
    <property type="component" value="Chromosome"/>
</dbReference>
<keyword evidence="8" id="KW-0234">DNA repair</keyword>
<dbReference type="SUPFAM" id="SSF52540">
    <property type="entry name" value="P-loop containing nucleoside triphosphate hydrolases"/>
    <property type="match status" value="1"/>
</dbReference>
<feature type="compositionally biased region" description="Low complexity" evidence="9">
    <location>
        <begin position="215"/>
        <end position="225"/>
    </location>
</feature>
<dbReference type="GeneID" id="79948756"/>
<feature type="region of interest" description="Disordered" evidence="9">
    <location>
        <begin position="1093"/>
        <end position="1118"/>
    </location>
</feature>
<evidence type="ECO:0000259" key="10">
    <source>
        <dbReference type="Pfam" id="PF12705"/>
    </source>
</evidence>
<feature type="compositionally biased region" description="Polar residues" evidence="9">
    <location>
        <begin position="1093"/>
        <end position="1105"/>
    </location>
</feature>
<dbReference type="InterPro" id="IPR038726">
    <property type="entry name" value="PDDEXK_AddAB-type"/>
</dbReference>
<dbReference type="PANTHER" id="PTHR30591:SF1">
    <property type="entry name" value="RECBCD ENZYME SUBUNIT RECC"/>
    <property type="match status" value="1"/>
</dbReference>
<dbReference type="InterPro" id="IPR011335">
    <property type="entry name" value="Restrct_endonuc-II-like"/>
</dbReference>
<dbReference type="RefSeq" id="WP_278099677.1">
    <property type="nucleotide sequence ID" value="NZ_CP091092.1"/>
</dbReference>
<protein>
    <submittedName>
        <fullName evidence="11">PD-(D/E)XK nuclease family protein</fullName>
    </submittedName>
</protein>
<evidence type="ECO:0000313" key="11">
    <source>
        <dbReference type="EMBL" id="WFN36840.1"/>
    </source>
</evidence>
<keyword evidence="12" id="KW-1185">Reference proteome</keyword>
<dbReference type="Gene3D" id="3.90.320.10">
    <property type="match status" value="1"/>
</dbReference>
<keyword evidence="6" id="KW-0067">ATP-binding</keyword>
<evidence type="ECO:0000256" key="6">
    <source>
        <dbReference type="ARBA" id="ARBA00022840"/>
    </source>
</evidence>
<dbReference type="GO" id="GO:0004527">
    <property type="term" value="F:exonuclease activity"/>
    <property type="evidence" value="ECO:0007669"/>
    <property type="project" value="UniProtKB-KW"/>
</dbReference>